<evidence type="ECO:0000313" key="1">
    <source>
        <dbReference type="EMBL" id="KAI4343251.1"/>
    </source>
</evidence>
<evidence type="ECO:0000313" key="2">
    <source>
        <dbReference type="Proteomes" id="UP001057402"/>
    </source>
</evidence>
<name>A0ACB9P4B1_9MYRT</name>
<keyword evidence="2" id="KW-1185">Reference proteome</keyword>
<protein>
    <submittedName>
        <fullName evidence="1">Uncharacterized protein</fullName>
    </submittedName>
</protein>
<accession>A0ACB9P4B1</accession>
<dbReference type="Proteomes" id="UP001057402">
    <property type="component" value="Chromosome 7"/>
</dbReference>
<reference evidence="2" key="1">
    <citation type="journal article" date="2023" name="Front. Plant Sci.">
        <title>Chromosomal-level genome assembly of Melastoma candidum provides insights into trichome evolution.</title>
        <authorList>
            <person name="Zhong Y."/>
            <person name="Wu W."/>
            <person name="Sun C."/>
            <person name="Zou P."/>
            <person name="Liu Y."/>
            <person name="Dai S."/>
            <person name="Zhou R."/>
        </authorList>
    </citation>
    <scope>NUCLEOTIDE SEQUENCE [LARGE SCALE GENOMIC DNA]</scope>
</reference>
<organism evidence="1 2">
    <name type="scientific">Melastoma candidum</name>
    <dbReference type="NCBI Taxonomy" id="119954"/>
    <lineage>
        <taxon>Eukaryota</taxon>
        <taxon>Viridiplantae</taxon>
        <taxon>Streptophyta</taxon>
        <taxon>Embryophyta</taxon>
        <taxon>Tracheophyta</taxon>
        <taxon>Spermatophyta</taxon>
        <taxon>Magnoliopsida</taxon>
        <taxon>eudicotyledons</taxon>
        <taxon>Gunneridae</taxon>
        <taxon>Pentapetalae</taxon>
        <taxon>rosids</taxon>
        <taxon>malvids</taxon>
        <taxon>Myrtales</taxon>
        <taxon>Melastomataceae</taxon>
        <taxon>Melastomatoideae</taxon>
        <taxon>Melastomateae</taxon>
        <taxon>Melastoma</taxon>
    </lineage>
</organism>
<dbReference type="EMBL" id="CM042886">
    <property type="protein sequence ID" value="KAI4343251.1"/>
    <property type="molecule type" value="Genomic_DNA"/>
</dbReference>
<sequence>MKLLNLTSVCALLLLVLISAATPALGAPGGYHRGHGRKHKPRRGECHGASCFTPVRGGRNAILTLNSFEKGGDGGGPSECDGKFHSDNTLIVALSTGWYNHGSLCHKTITIHAKNGRSTRATVVDECDVHHGCRRNIVDGSRAVWKALGIPEKDWGTMPVTWSP</sequence>
<comment type="caution">
    <text evidence="1">The sequence shown here is derived from an EMBL/GenBank/DDBJ whole genome shotgun (WGS) entry which is preliminary data.</text>
</comment>
<proteinExistence type="predicted"/>
<gene>
    <name evidence="1" type="ORF">MLD38_027779</name>
</gene>